<protein>
    <recommendedName>
        <fullName evidence="3">DUF1120 domain-containing protein</fullName>
    </recommendedName>
</protein>
<sequence>MTTNSTKQLRQSAVPGEPAECFEWGRLRYGLFLYVLLFVVMLANEARADNCRVSLSQPRVDYGLIRRAERLDMPSGQPQLALGKRTLRLSIACEEPVSMALRFTGIPAGAQGFRFGRQGHFTLSLQSAQVDGKAVELAMSRLPGEPATGQLLPGHALVAQAAGMPVQGRRFTAVVNVETFLPALQAVRDETIFEGQGGFEWAPGA</sequence>
<gene>
    <name evidence="1" type="ORF">HX828_01785</name>
</gene>
<organism evidence="1 2">
    <name type="scientific">Pseudomonas yamanorum</name>
    <dbReference type="NCBI Taxonomy" id="515393"/>
    <lineage>
        <taxon>Bacteria</taxon>
        <taxon>Pseudomonadati</taxon>
        <taxon>Pseudomonadota</taxon>
        <taxon>Gammaproteobacteria</taxon>
        <taxon>Pseudomonadales</taxon>
        <taxon>Pseudomonadaceae</taxon>
        <taxon>Pseudomonas</taxon>
    </lineage>
</organism>
<evidence type="ECO:0000313" key="1">
    <source>
        <dbReference type="EMBL" id="NWE74268.1"/>
    </source>
</evidence>
<evidence type="ECO:0008006" key="3">
    <source>
        <dbReference type="Google" id="ProtNLM"/>
    </source>
</evidence>
<name>A0A7Y8F7N6_9PSED</name>
<accession>A0A7Y8F7N6</accession>
<reference evidence="1 2" key="1">
    <citation type="submission" date="2020-04" db="EMBL/GenBank/DDBJ databases">
        <title>Molecular characterization of pseudomonads from Agaricus bisporus reveal novel blotch 2 pathogens in Western Europe.</title>
        <authorList>
            <person name="Taparia T."/>
            <person name="Krijger M."/>
            <person name="Haynes E."/>
            <person name="Elpinstone J.G."/>
            <person name="Noble R."/>
            <person name="Van Der Wolf J."/>
        </authorList>
    </citation>
    <scope>NUCLEOTIDE SEQUENCE [LARGE SCALE GENOMIC DNA]</scope>
    <source>
        <strain evidence="1 2">IPO3781</strain>
    </source>
</reference>
<dbReference type="Proteomes" id="UP000537188">
    <property type="component" value="Unassembled WGS sequence"/>
</dbReference>
<dbReference type="RefSeq" id="WP_177112408.1">
    <property type="nucleotide sequence ID" value="NZ_JACARF010000001.1"/>
</dbReference>
<dbReference type="EMBL" id="JACARF010000001">
    <property type="protein sequence ID" value="NWE74268.1"/>
    <property type="molecule type" value="Genomic_DNA"/>
</dbReference>
<dbReference type="AlphaFoldDB" id="A0A7Y8F7N6"/>
<proteinExistence type="predicted"/>
<evidence type="ECO:0000313" key="2">
    <source>
        <dbReference type="Proteomes" id="UP000537188"/>
    </source>
</evidence>
<comment type="caution">
    <text evidence="1">The sequence shown here is derived from an EMBL/GenBank/DDBJ whole genome shotgun (WGS) entry which is preliminary data.</text>
</comment>